<dbReference type="InterPro" id="IPR029061">
    <property type="entry name" value="THDP-binding"/>
</dbReference>
<dbReference type="GO" id="GO:0016829">
    <property type="term" value="F:lyase activity"/>
    <property type="evidence" value="ECO:0007669"/>
    <property type="project" value="UniProtKB-KW"/>
</dbReference>
<dbReference type="Gene3D" id="3.40.50.1220">
    <property type="entry name" value="TPP-binding domain"/>
    <property type="match status" value="1"/>
</dbReference>
<dbReference type="SUPFAM" id="SSF52467">
    <property type="entry name" value="DHS-like NAD/FAD-binding domain"/>
    <property type="match status" value="1"/>
</dbReference>
<dbReference type="AlphaFoldDB" id="A0A4P2QP46"/>
<dbReference type="Gene3D" id="3.40.50.970">
    <property type="match status" value="2"/>
</dbReference>
<dbReference type="HAMAP" id="MF_01659">
    <property type="entry name" value="MenD"/>
    <property type="match status" value="1"/>
</dbReference>
<dbReference type="InterPro" id="IPR012001">
    <property type="entry name" value="Thiamin_PyroP_enz_TPP-bd_dom"/>
</dbReference>
<dbReference type="Proteomes" id="UP000295497">
    <property type="component" value="Chromosome"/>
</dbReference>
<dbReference type="UniPathway" id="UPA00079"/>
<dbReference type="GO" id="GO:0009234">
    <property type="term" value="P:menaquinone biosynthetic process"/>
    <property type="evidence" value="ECO:0007669"/>
    <property type="project" value="UniProtKB-UniRule"/>
</dbReference>
<comment type="catalytic activity">
    <reaction evidence="7">
        <text>isochorismate + 2-oxoglutarate + H(+) = 5-enolpyruvoyl-6-hydroxy-2-succinyl-cyclohex-3-ene-1-carboxylate + CO2</text>
        <dbReference type="Rhea" id="RHEA:25593"/>
        <dbReference type="ChEBI" id="CHEBI:15378"/>
        <dbReference type="ChEBI" id="CHEBI:16526"/>
        <dbReference type="ChEBI" id="CHEBI:16810"/>
        <dbReference type="ChEBI" id="CHEBI:29780"/>
        <dbReference type="ChEBI" id="CHEBI:58818"/>
        <dbReference type="EC" id="2.2.1.9"/>
    </reaction>
</comment>
<keyword evidence="3 7" id="KW-0479">Metal-binding</keyword>
<comment type="pathway">
    <text evidence="7">Quinol/quinone metabolism; 1,4-dihydroxy-2-naphthoate biosynthesis; 1,4-dihydroxy-2-naphthoate from chorismate: step 2/7.</text>
</comment>
<dbReference type="EMBL" id="CP012672">
    <property type="protein sequence ID" value="AUX31726.1"/>
    <property type="molecule type" value="Genomic_DNA"/>
</dbReference>
<dbReference type="EC" id="2.2.1.9" evidence="7"/>
<comment type="pathway">
    <text evidence="7">Quinol/quinone metabolism; menaquinone biosynthesis.</text>
</comment>
<keyword evidence="2 7" id="KW-0808">Transferase</keyword>
<keyword evidence="5 7" id="KW-0786">Thiamine pyrophosphate</keyword>
<comment type="cofactor">
    <cofactor evidence="7">
        <name>thiamine diphosphate</name>
        <dbReference type="ChEBI" id="CHEBI:58937"/>
    </cofactor>
    <text evidence="7">Binds 1 thiamine pyrophosphate per subunit.</text>
</comment>
<dbReference type="InterPro" id="IPR029035">
    <property type="entry name" value="DHS-like_NAD/FAD-binding_dom"/>
</dbReference>
<dbReference type="GO" id="GO:0030976">
    <property type="term" value="F:thiamine pyrophosphate binding"/>
    <property type="evidence" value="ECO:0007669"/>
    <property type="project" value="UniProtKB-UniRule"/>
</dbReference>
<evidence type="ECO:0000313" key="11">
    <source>
        <dbReference type="Proteomes" id="UP000295497"/>
    </source>
</evidence>
<feature type="domain" description="Thiamine pyrophosphate enzyme TPP-binding" evidence="8">
    <location>
        <begin position="452"/>
        <end position="572"/>
    </location>
</feature>
<evidence type="ECO:0000259" key="9">
    <source>
        <dbReference type="Pfam" id="PF02776"/>
    </source>
</evidence>
<reference evidence="10 11" key="1">
    <citation type="submission" date="2015-09" db="EMBL/GenBank/DDBJ databases">
        <title>Sorangium comparison.</title>
        <authorList>
            <person name="Zaburannyi N."/>
            <person name="Bunk B."/>
            <person name="Overmann J."/>
            <person name="Mueller R."/>
        </authorList>
    </citation>
    <scope>NUCLEOTIDE SEQUENCE [LARGE SCALE GENOMIC DNA]</scope>
    <source>
        <strain evidence="10 11">So ce836</strain>
    </source>
</reference>
<dbReference type="Pfam" id="PF02775">
    <property type="entry name" value="TPP_enzyme_C"/>
    <property type="match status" value="1"/>
</dbReference>
<keyword evidence="1 7" id="KW-0474">Menaquinone biosynthesis</keyword>
<evidence type="ECO:0000259" key="8">
    <source>
        <dbReference type="Pfam" id="PF02775"/>
    </source>
</evidence>
<dbReference type="RefSeq" id="WP_129575466.1">
    <property type="nucleotide sequence ID" value="NZ_CP012672.1"/>
</dbReference>
<accession>A0A4P2QP46</accession>
<dbReference type="UniPathway" id="UPA01057">
    <property type="reaction ID" value="UER00164"/>
</dbReference>
<dbReference type="PANTHER" id="PTHR42916">
    <property type="entry name" value="2-SUCCINYL-5-ENOLPYRUVYL-6-HYDROXY-3-CYCLOHEXENE-1-CARBOXYLATE SYNTHASE"/>
    <property type="match status" value="1"/>
</dbReference>
<dbReference type="SUPFAM" id="SSF52518">
    <property type="entry name" value="Thiamin diphosphate-binding fold (THDP-binding)"/>
    <property type="match status" value="2"/>
</dbReference>
<dbReference type="Pfam" id="PF02776">
    <property type="entry name" value="TPP_enzyme_N"/>
    <property type="match status" value="1"/>
</dbReference>
<comment type="function">
    <text evidence="7">Catalyzes the thiamine diphosphate-dependent decarboxylation of 2-oxoglutarate and the subsequent addition of the resulting succinic semialdehyde-thiamine pyrophosphate anion to isochorismate to yield 2-succinyl-5-enolpyruvyl-6-hydroxy-3-cyclohexene-1-carboxylate (SEPHCHC).</text>
</comment>
<dbReference type="InterPro" id="IPR011766">
    <property type="entry name" value="TPP_enzyme_TPP-bd"/>
</dbReference>
<dbReference type="NCBIfam" id="TIGR00173">
    <property type="entry name" value="menD"/>
    <property type="match status" value="1"/>
</dbReference>
<dbReference type="CDD" id="cd07037">
    <property type="entry name" value="TPP_PYR_MenD"/>
    <property type="match status" value="1"/>
</dbReference>
<feature type="domain" description="Thiamine pyrophosphate enzyme N-terminal TPP-binding" evidence="9">
    <location>
        <begin position="11"/>
        <end position="125"/>
    </location>
</feature>
<comment type="similarity">
    <text evidence="7">Belongs to the TPP enzyme family. MenD subfamily.</text>
</comment>
<evidence type="ECO:0000256" key="7">
    <source>
        <dbReference type="HAMAP-Rule" id="MF_01659"/>
    </source>
</evidence>
<evidence type="ECO:0000256" key="6">
    <source>
        <dbReference type="ARBA" id="ARBA00023211"/>
    </source>
</evidence>
<proteinExistence type="inferred from homology"/>
<dbReference type="PANTHER" id="PTHR42916:SF1">
    <property type="entry name" value="PROTEIN PHYLLO, CHLOROPLASTIC"/>
    <property type="match status" value="1"/>
</dbReference>
<organism evidence="10 11">
    <name type="scientific">Sorangium cellulosum</name>
    <name type="common">Polyangium cellulosum</name>
    <dbReference type="NCBI Taxonomy" id="56"/>
    <lineage>
        <taxon>Bacteria</taxon>
        <taxon>Pseudomonadati</taxon>
        <taxon>Myxococcota</taxon>
        <taxon>Polyangia</taxon>
        <taxon>Polyangiales</taxon>
        <taxon>Polyangiaceae</taxon>
        <taxon>Sorangium</taxon>
    </lineage>
</organism>
<evidence type="ECO:0000256" key="2">
    <source>
        <dbReference type="ARBA" id="ARBA00022679"/>
    </source>
</evidence>
<sequence length="614" mass="63280">MSGSNLHSAWAQLFVRALSQAGVRDVVLCPGSRSTPLAIAATESEEVRCHSVVDERAAAFFALGQARVTGRPSAFVCTSGTAGAHALPAIIEAHHSFTPLIAITADRPWELADAAASQTIDQMKLFGDHVRHFAELGLPDPSPLALRAVARIAAQAALRALAPTPGPVHINARFRKPLEPVDMAGPEPWQAEWEALMRRAGPRVVPARAGVDARAIEEIAARCARAERGLIVCGPAPSREDDARARRAVLALSRATGFPVLAEGTSQIYFGGLSEGVVMPASFDAFLRAPEFRAANAPDLILELGAPPTSSGYATYIAEHAGCRRFVVAAHGWNDPTSAAAALVMAEPADVCEALAARLAGAALDLGRGRRGWAATFARAGEAAAAQAARACAGDELTEGAVARAVASACPDGSLLAIGNSMPVRDLDTYCPPSARALRVLHQRGASGIDGLVSGAAGARAVADAPVTLLLGDLSLLHDLTGLLLAARAAGDGGAPLVVVVVQNDGGRIFEHLPVARRGAALLDRCFTMPQHLDFAPAAAMFGLAYERAGTASGLAAALAAAHQRPGATLIEAVVPPHDGAARVARLWSDVRREVAALSSAPAAEGAAADLEPS</sequence>
<evidence type="ECO:0000256" key="1">
    <source>
        <dbReference type="ARBA" id="ARBA00022428"/>
    </source>
</evidence>
<keyword evidence="10" id="KW-0456">Lyase</keyword>
<keyword evidence="6 7" id="KW-0464">Manganese</keyword>
<dbReference type="GO" id="GO:0070204">
    <property type="term" value="F:2-succinyl-5-enolpyruvyl-6-hydroxy-3-cyclohexene-1-carboxylic-acid synthase activity"/>
    <property type="evidence" value="ECO:0007669"/>
    <property type="project" value="UniProtKB-UniRule"/>
</dbReference>
<dbReference type="InterPro" id="IPR004433">
    <property type="entry name" value="MenaQ_synth_MenD"/>
</dbReference>
<evidence type="ECO:0000256" key="3">
    <source>
        <dbReference type="ARBA" id="ARBA00022723"/>
    </source>
</evidence>
<evidence type="ECO:0000256" key="5">
    <source>
        <dbReference type="ARBA" id="ARBA00023052"/>
    </source>
</evidence>
<gene>
    <name evidence="7 10" type="primary">menD</name>
    <name evidence="10" type="ORF">SOCE836_038570</name>
</gene>
<protein>
    <recommendedName>
        <fullName evidence="7">2-succinyl-5-enolpyruvyl-6-hydroxy-3-cyclohexene-1-carboxylate synthase</fullName>
        <shortName evidence="7">SEPHCHC synthase</shortName>
        <ecNumber evidence="7">2.2.1.9</ecNumber>
    </recommendedName>
    <alternativeName>
        <fullName evidence="7">Menaquinone biosynthesis protein MenD</fullName>
    </alternativeName>
</protein>
<comment type="cofactor">
    <cofactor evidence="7">
        <name>Mg(2+)</name>
        <dbReference type="ChEBI" id="CHEBI:18420"/>
    </cofactor>
    <cofactor evidence="7">
        <name>Mn(2+)</name>
        <dbReference type="ChEBI" id="CHEBI:29035"/>
    </cofactor>
</comment>
<keyword evidence="4 7" id="KW-0460">Magnesium</keyword>
<dbReference type="GO" id="GO:0000287">
    <property type="term" value="F:magnesium ion binding"/>
    <property type="evidence" value="ECO:0007669"/>
    <property type="project" value="UniProtKB-UniRule"/>
</dbReference>
<dbReference type="GO" id="GO:0030145">
    <property type="term" value="F:manganese ion binding"/>
    <property type="evidence" value="ECO:0007669"/>
    <property type="project" value="UniProtKB-UniRule"/>
</dbReference>
<dbReference type="PIRSF" id="PIRSF004983">
    <property type="entry name" value="MenD"/>
    <property type="match status" value="1"/>
</dbReference>
<evidence type="ECO:0000313" key="10">
    <source>
        <dbReference type="EMBL" id="AUX31726.1"/>
    </source>
</evidence>
<comment type="subunit">
    <text evidence="7">Homodimer.</text>
</comment>
<name>A0A4P2QP46_SORCE</name>
<evidence type="ECO:0000256" key="4">
    <source>
        <dbReference type="ARBA" id="ARBA00022842"/>
    </source>
</evidence>